<keyword evidence="1" id="KW-0812">Transmembrane</keyword>
<sequence length="152" mass="16766">MNNYKSESSLDLDPKLTICLIWIVSLITSAGISKSNGLSTVIIIVSTLLLLIYEKKNTLVRNHAAQCLALNLATILVSILVNSIFRILVALVFWIPVLNVVSTSMLIIAMTIVSVFFVLINLLGLVKSFKFEPVSLPYISKYAEIIEQAIGR</sequence>
<gene>
    <name evidence="2" type="ORF">AOC36_01080</name>
</gene>
<dbReference type="Proteomes" id="UP000063781">
    <property type="component" value="Chromosome"/>
</dbReference>
<dbReference type="AlphaFoldDB" id="A0A0X8GY84"/>
<reference evidence="2 3" key="1">
    <citation type="submission" date="2015-10" db="EMBL/GenBank/DDBJ databases">
        <title>Erysipelothrix larvae sp. LV19 isolated from the larval gut of the rhinoceros beetle, Trypoxylus dichotomus.</title>
        <authorList>
            <person name="Lim S."/>
            <person name="Kim B.-C."/>
        </authorList>
    </citation>
    <scope>NUCLEOTIDE SEQUENCE [LARGE SCALE GENOMIC DNA]</scope>
    <source>
        <strain evidence="2 3">LV19</strain>
    </source>
</reference>
<feature type="transmembrane region" description="Helical" evidence="1">
    <location>
        <begin position="101"/>
        <end position="126"/>
    </location>
</feature>
<proteinExistence type="predicted"/>
<dbReference type="KEGG" id="erl:AOC36_01080"/>
<keyword evidence="3" id="KW-1185">Reference proteome</keyword>
<protein>
    <submittedName>
        <fullName evidence="2">Uncharacterized protein</fullName>
    </submittedName>
</protein>
<dbReference type="STRING" id="1514105.AOC36_01080"/>
<dbReference type="EMBL" id="CP013213">
    <property type="protein sequence ID" value="AMC92635.1"/>
    <property type="molecule type" value="Genomic_DNA"/>
</dbReference>
<keyword evidence="1" id="KW-1133">Transmembrane helix</keyword>
<organism evidence="2 3">
    <name type="scientific">Erysipelothrix larvae</name>
    <dbReference type="NCBI Taxonomy" id="1514105"/>
    <lineage>
        <taxon>Bacteria</taxon>
        <taxon>Bacillati</taxon>
        <taxon>Bacillota</taxon>
        <taxon>Erysipelotrichia</taxon>
        <taxon>Erysipelotrichales</taxon>
        <taxon>Erysipelotrichaceae</taxon>
        <taxon>Erysipelothrix</taxon>
    </lineage>
</organism>
<evidence type="ECO:0000313" key="2">
    <source>
        <dbReference type="EMBL" id="AMC92635.1"/>
    </source>
</evidence>
<evidence type="ECO:0000313" key="3">
    <source>
        <dbReference type="Proteomes" id="UP000063781"/>
    </source>
</evidence>
<evidence type="ECO:0000256" key="1">
    <source>
        <dbReference type="SAM" id="Phobius"/>
    </source>
</evidence>
<keyword evidence="1" id="KW-0472">Membrane</keyword>
<name>A0A0X8GY84_9FIRM</name>
<feature type="transmembrane region" description="Helical" evidence="1">
    <location>
        <begin position="12"/>
        <end position="32"/>
    </location>
</feature>
<dbReference type="RefSeq" id="WP_067630197.1">
    <property type="nucleotide sequence ID" value="NZ_CP013213.1"/>
</dbReference>
<accession>A0A0X8GY84</accession>
<feature type="transmembrane region" description="Helical" evidence="1">
    <location>
        <begin position="67"/>
        <end position="95"/>
    </location>
</feature>
<feature type="transmembrane region" description="Helical" evidence="1">
    <location>
        <begin position="38"/>
        <end position="55"/>
    </location>
</feature>